<name>A0A8H5F590_9AGAR</name>
<protein>
    <recommendedName>
        <fullName evidence="1">DUF8205 domain-containing protein</fullName>
    </recommendedName>
</protein>
<dbReference type="OrthoDB" id="5231159at2759"/>
<dbReference type="Pfam" id="PF26632">
    <property type="entry name" value="DUF8205"/>
    <property type="match status" value="1"/>
</dbReference>
<dbReference type="Proteomes" id="UP000567179">
    <property type="component" value="Unassembled WGS sequence"/>
</dbReference>
<accession>A0A8H5F590</accession>
<reference evidence="2 3" key="1">
    <citation type="journal article" date="2020" name="ISME J.">
        <title>Uncovering the hidden diversity of litter-decomposition mechanisms in mushroom-forming fungi.</title>
        <authorList>
            <person name="Floudas D."/>
            <person name="Bentzer J."/>
            <person name="Ahren D."/>
            <person name="Johansson T."/>
            <person name="Persson P."/>
            <person name="Tunlid A."/>
        </authorList>
    </citation>
    <scope>NUCLEOTIDE SEQUENCE [LARGE SCALE GENOMIC DNA]</scope>
    <source>
        <strain evidence="2 3">CBS 101986</strain>
    </source>
</reference>
<dbReference type="InterPro" id="IPR058518">
    <property type="entry name" value="DUF8205"/>
</dbReference>
<proteinExistence type="predicted"/>
<evidence type="ECO:0000313" key="2">
    <source>
        <dbReference type="EMBL" id="KAF5324146.1"/>
    </source>
</evidence>
<organism evidence="2 3">
    <name type="scientific">Psilocybe cf. subviscida</name>
    <dbReference type="NCBI Taxonomy" id="2480587"/>
    <lineage>
        <taxon>Eukaryota</taxon>
        <taxon>Fungi</taxon>
        <taxon>Dikarya</taxon>
        <taxon>Basidiomycota</taxon>
        <taxon>Agaricomycotina</taxon>
        <taxon>Agaricomycetes</taxon>
        <taxon>Agaricomycetidae</taxon>
        <taxon>Agaricales</taxon>
        <taxon>Agaricineae</taxon>
        <taxon>Strophariaceae</taxon>
        <taxon>Psilocybe</taxon>
    </lineage>
</organism>
<gene>
    <name evidence="2" type="ORF">D9619_011133</name>
</gene>
<dbReference type="EMBL" id="JAACJJ010000016">
    <property type="protein sequence ID" value="KAF5324146.1"/>
    <property type="molecule type" value="Genomic_DNA"/>
</dbReference>
<evidence type="ECO:0000313" key="3">
    <source>
        <dbReference type="Proteomes" id="UP000567179"/>
    </source>
</evidence>
<comment type="caution">
    <text evidence="2">The sequence shown here is derived from an EMBL/GenBank/DDBJ whole genome shotgun (WGS) entry which is preliminary data.</text>
</comment>
<sequence length="233" mass="26808">MTYFTQKIFNNPLIRHYLESALIYEFNLHNAAPDERMELSRAPLHAYMDLLIEPRDLEQRSALVAERDAWIHEGVEAVVLINTVFDVSERSSPPEFTEAALHTVRHALPDSYIVVLNIRHSSNRISTNVLGLRPQMIQIARENNFVFKRITSPLHAIRGPSVPLQGFYNPKYSDGPGTPDMDDDVCNMINHINQHIRFDENNDFKLRTSMSKRDKKALLGRIWDPSRSGAFQL</sequence>
<feature type="domain" description="DUF8205" evidence="1">
    <location>
        <begin position="189"/>
        <end position="218"/>
    </location>
</feature>
<evidence type="ECO:0000259" key="1">
    <source>
        <dbReference type="Pfam" id="PF26632"/>
    </source>
</evidence>
<keyword evidence="3" id="KW-1185">Reference proteome</keyword>
<dbReference type="AlphaFoldDB" id="A0A8H5F590"/>